<gene>
    <name evidence="2" type="ORF">PLEPLA_LOCUS14579</name>
</gene>
<proteinExistence type="predicted"/>
<dbReference type="Proteomes" id="UP001153269">
    <property type="component" value="Unassembled WGS sequence"/>
</dbReference>
<protein>
    <submittedName>
        <fullName evidence="2">Uncharacterized protein</fullName>
    </submittedName>
</protein>
<sequence length="112" mass="12631">MENKLEISDPLDALKSAVWEHVARFKGNRSPSSADLFRASTCGGKAGIKKRKLCGFACSVELYLRNPLQAKKLFADQSLHARHDNTSRQRQPRKVLTHHHNTAEYHKSHKAG</sequence>
<feature type="region of interest" description="Disordered" evidence="1">
    <location>
        <begin position="79"/>
        <end position="112"/>
    </location>
</feature>
<comment type="caution">
    <text evidence="2">The sequence shown here is derived from an EMBL/GenBank/DDBJ whole genome shotgun (WGS) entry which is preliminary data.</text>
</comment>
<dbReference type="EMBL" id="CADEAL010000902">
    <property type="protein sequence ID" value="CAB1426643.1"/>
    <property type="molecule type" value="Genomic_DNA"/>
</dbReference>
<evidence type="ECO:0000313" key="2">
    <source>
        <dbReference type="EMBL" id="CAB1426643.1"/>
    </source>
</evidence>
<reference evidence="2" key="1">
    <citation type="submission" date="2020-03" db="EMBL/GenBank/DDBJ databases">
        <authorList>
            <person name="Weist P."/>
        </authorList>
    </citation>
    <scope>NUCLEOTIDE SEQUENCE</scope>
</reference>
<evidence type="ECO:0000256" key="1">
    <source>
        <dbReference type="SAM" id="MobiDB-lite"/>
    </source>
</evidence>
<keyword evidence="3" id="KW-1185">Reference proteome</keyword>
<feature type="compositionally biased region" description="Basic residues" evidence="1">
    <location>
        <begin position="90"/>
        <end position="100"/>
    </location>
</feature>
<evidence type="ECO:0000313" key="3">
    <source>
        <dbReference type="Proteomes" id="UP001153269"/>
    </source>
</evidence>
<accession>A0A9N7UAU9</accession>
<name>A0A9N7UAU9_PLEPL</name>
<dbReference type="AlphaFoldDB" id="A0A9N7UAU9"/>
<organism evidence="2 3">
    <name type="scientific">Pleuronectes platessa</name>
    <name type="common">European plaice</name>
    <dbReference type="NCBI Taxonomy" id="8262"/>
    <lineage>
        <taxon>Eukaryota</taxon>
        <taxon>Metazoa</taxon>
        <taxon>Chordata</taxon>
        <taxon>Craniata</taxon>
        <taxon>Vertebrata</taxon>
        <taxon>Euteleostomi</taxon>
        <taxon>Actinopterygii</taxon>
        <taxon>Neopterygii</taxon>
        <taxon>Teleostei</taxon>
        <taxon>Neoteleostei</taxon>
        <taxon>Acanthomorphata</taxon>
        <taxon>Carangaria</taxon>
        <taxon>Pleuronectiformes</taxon>
        <taxon>Pleuronectoidei</taxon>
        <taxon>Pleuronectidae</taxon>
        <taxon>Pleuronectes</taxon>
    </lineage>
</organism>